<proteinExistence type="predicted"/>
<dbReference type="AlphaFoldDB" id="A0A0M2H440"/>
<sequence>MTDALADRCATLAQPVVDLMAAAIECQAGGADAFARVADLAAEVRRVAERGSTGIDQADYVAWTAAAPRLLTEMAEAAERGDARGVWAAFADPQAGLHRLGTACAGQPRW</sequence>
<dbReference type="RefSeq" id="WP_045300762.1">
    <property type="nucleotide sequence ID" value="NZ_JYJA01000038.1"/>
</dbReference>
<organism evidence="1 2">
    <name type="scientific">Microbacterium trichothecenolyticum</name>
    <name type="common">Aureobacterium trichothecenolyticum</name>
    <dbReference type="NCBI Taxonomy" id="69370"/>
    <lineage>
        <taxon>Bacteria</taxon>
        <taxon>Bacillati</taxon>
        <taxon>Actinomycetota</taxon>
        <taxon>Actinomycetes</taxon>
        <taxon>Micrococcales</taxon>
        <taxon>Microbacteriaceae</taxon>
        <taxon>Microbacterium</taxon>
    </lineage>
</organism>
<reference evidence="1 2" key="1">
    <citation type="submission" date="2015-02" db="EMBL/GenBank/DDBJ databases">
        <title>Draft genome sequences of ten Microbacterium spp. with emphasis on heavy metal contaminated environments.</title>
        <authorList>
            <person name="Corretto E."/>
        </authorList>
    </citation>
    <scope>NUCLEOTIDE SEQUENCE [LARGE SCALE GENOMIC DNA]</scope>
    <source>
        <strain evidence="1 2">DSM 8608</strain>
    </source>
</reference>
<dbReference type="OrthoDB" id="5070666at2"/>
<name>A0A0M2H440_MICTR</name>
<keyword evidence="2" id="KW-1185">Reference proteome</keyword>
<dbReference type="EMBL" id="JYJA01000038">
    <property type="protein sequence ID" value="KJL41063.1"/>
    <property type="molecule type" value="Genomic_DNA"/>
</dbReference>
<protein>
    <submittedName>
        <fullName evidence="1">Uncharacterized protein</fullName>
    </submittedName>
</protein>
<evidence type="ECO:0000313" key="1">
    <source>
        <dbReference type="EMBL" id="KJL41063.1"/>
    </source>
</evidence>
<evidence type="ECO:0000313" key="2">
    <source>
        <dbReference type="Proteomes" id="UP000034098"/>
    </source>
</evidence>
<dbReference type="PATRIC" id="fig|69370.6.peg.3032"/>
<accession>A0A0M2H440</accession>
<gene>
    <name evidence="1" type="ORF">RS82_02979</name>
</gene>
<dbReference type="Proteomes" id="UP000034098">
    <property type="component" value="Unassembled WGS sequence"/>
</dbReference>
<comment type="caution">
    <text evidence="1">The sequence shown here is derived from an EMBL/GenBank/DDBJ whole genome shotgun (WGS) entry which is preliminary data.</text>
</comment>